<evidence type="ECO:0000313" key="3">
    <source>
        <dbReference type="Proteomes" id="UP000289841"/>
    </source>
</evidence>
<dbReference type="PANTHER" id="PTHR33434">
    <property type="entry name" value="DEGV DOMAIN-CONTAINING PROTEIN DR_1986-RELATED"/>
    <property type="match status" value="1"/>
</dbReference>
<sequence length="286" mass="31822">MNPIKIFTDSTADLSKELLDKFDIVSLPLSVNFEDESYRDGVDIDTEFLYKLVEQKGVLPKTSAISPGTFFDEFEKWINKGYDVLYIGIGSKISGTFHSATVASKELPDKRVFLVDSKNLSSGIALLVLKAKDLRDQGKNASEIKTILDDIVPRVRSQFAIRVLDYLHKGGRASGTAALVGKFLRIRPIIQVRDGGMTVYKKPMGTMTKAVDIMLNDYLNEGDNLDLEYVMITHSIANKQAIYMEEFVNQKMKPKNLIISNAGCVISSHCGAGTIGILYIVKKWVI</sequence>
<dbReference type="Proteomes" id="UP000289841">
    <property type="component" value="Chromosome"/>
</dbReference>
<organism evidence="2 3">
    <name type="scientific">Haploplasma axanthum</name>
    <name type="common">Acholeplasma axanthum</name>
    <dbReference type="NCBI Taxonomy" id="29552"/>
    <lineage>
        <taxon>Bacteria</taxon>
        <taxon>Bacillati</taxon>
        <taxon>Mycoplasmatota</taxon>
        <taxon>Mollicutes</taxon>
        <taxon>Acholeplasmatales</taxon>
        <taxon>Acholeplasmataceae</taxon>
        <taxon>Haploplasma</taxon>
    </lineage>
</organism>
<keyword evidence="3" id="KW-1185">Reference proteome</keyword>
<name>A0A449BEK6_HAPAX</name>
<dbReference type="GO" id="GO:0008289">
    <property type="term" value="F:lipid binding"/>
    <property type="evidence" value="ECO:0007669"/>
    <property type="project" value="UniProtKB-KW"/>
</dbReference>
<keyword evidence="1" id="KW-0446">Lipid-binding</keyword>
<dbReference type="PANTHER" id="PTHR33434:SF2">
    <property type="entry name" value="FATTY ACID-BINDING PROTEIN TM_1468"/>
    <property type="match status" value="1"/>
</dbReference>
<gene>
    <name evidence="2" type="ORF">NCTC10138_01121</name>
</gene>
<dbReference type="Gene3D" id="3.40.50.10170">
    <property type="match status" value="1"/>
</dbReference>
<dbReference type="AlphaFoldDB" id="A0A449BEK6"/>
<dbReference type="Gene3D" id="3.30.1180.10">
    <property type="match status" value="1"/>
</dbReference>
<dbReference type="InterPro" id="IPR043168">
    <property type="entry name" value="DegV_C"/>
</dbReference>
<reference evidence="2 3" key="1">
    <citation type="submission" date="2019-01" db="EMBL/GenBank/DDBJ databases">
        <authorList>
            <consortium name="Pathogen Informatics"/>
        </authorList>
    </citation>
    <scope>NUCLEOTIDE SEQUENCE [LARGE SCALE GENOMIC DNA]</scope>
    <source>
        <strain evidence="2 3">NCTC10138</strain>
    </source>
</reference>
<accession>A0A449BEK6</accession>
<dbReference type="STRING" id="1278311.GCA_000428705_01377"/>
<evidence type="ECO:0000256" key="1">
    <source>
        <dbReference type="ARBA" id="ARBA00023121"/>
    </source>
</evidence>
<dbReference type="KEGG" id="aaxa:NCTC10138_01121"/>
<dbReference type="NCBIfam" id="TIGR00762">
    <property type="entry name" value="DegV"/>
    <property type="match status" value="1"/>
</dbReference>
<dbReference type="Pfam" id="PF02645">
    <property type="entry name" value="DegV"/>
    <property type="match status" value="1"/>
</dbReference>
<dbReference type="PROSITE" id="PS51482">
    <property type="entry name" value="DEGV"/>
    <property type="match status" value="1"/>
</dbReference>
<dbReference type="EMBL" id="LR215048">
    <property type="protein sequence ID" value="VEU80740.1"/>
    <property type="molecule type" value="Genomic_DNA"/>
</dbReference>
<proteinExistence type="predicted"/>
<dbReference type="InterPro" id="IPR003797">
    <property type="entry name" value="DegV"/>
</dbReference>
<protein>
    <submittedName>
        <fullName evidence="2">EDD domain-containing protein, DegV family</fullName>
    </submittedName>
</protein>
<evidence type="ECO:0000313" key="2">
    <source>
        <dbReference type="EMBL" id="VEU80740.1"/>
    </source>
</evidence>
<dbReference type="InterPro" id="IPR050270">
    <property type="entry name" value="DegV_domain_contain"/>
</dbReference>
<dbReference type="SUPFAM" id="SSF82549">
    <property type="entry name" value="DAK1/DegV-like"/>
    <property type="match status" value="1"/>
</dbReference>
<dbReference type="OrthoDB" id="384457at2"/>